<evidence type="ECO:0000256" key="7">
    <source>
        <dbReference type="RuleBase" id="RU000471"/>
    </source>
</evidence>
<feature type="transmembrane region" description="Helical" evidence="6 8">
    <location>
        <begin position="26"/>
        <end position="50"/>
    </location>
</feature>
<comment type="subcellular location">
    <subcellularLocation>
        <location evidence="7">Cell membrane</location>
        <topology evidence="7">Multi-pass membrane protein</topology>
    </subcellularLocation>
    <subcellularLocation>
        <location evidence="1">Membrane</location>
        <topology evidence="1">Multi-pass membrane protein</topology>
    </subcellularLocation>
    <subcellularLocation>
        <location evidence="6 8">Plastid</location>
        <location evidence="6 8">Chloroplast thylakoid membrane</location>
        <topology evidence="6 8">Multi-pass membrane protein</topology>
    </subcellularLocation>
</comment>
<dbReference type="InterPro" id="IPR018086">
    <property type="entry name" value="NADH_UbQ_OxRdtase_su1_CS"/>
</dbReference>
<evidence type="ECO:0000256" key="2">
    <source>
        <dbReference type="ARBA" id="ARBA00010535"/>
    </source>
</evidence>
<keyword evidence="8 9" id="KW-0934">Plastid</keyword>
<keyword evidence="6 8" id="KW-1278">Translocase</keyword>
<dbReference type="GO" id="GO:0003954">
    <property type="term" value="F:NADH dehydrogenase activity"/>
    <property type="evidence" value="ECO:0007669"/>
    <property type="project" value="TreeGrafter"/>
</dbReference>
<keyword evidence="8 9" id="KW-0150">Chloroplast</keyword>
<dbReference type="PROSITE" id="PS00667">
    <property type="entry name" value="COMPLEX1_ND1_1"/>
    <property type="match status" value="1"/>
</dbReference>
<evidence type="ECO:0000256" key="4">
    <source>
        <dbReference type="ARBA" id="ARBA00022989"/>
    </source>
</evidence>
<feature type="transmembrane region" description="Helical" evidence="6 8">
    <location>
        <begin position="343"/>
        <end position="361"/>
    </location>
</feature>
<evidence type="ECO:0000256" key="5">
    <source>
        <dbReference type="ARBA" id="ARBA00023136"/>
    </source>
</evidence>
<comment type="similarity">
    <text evidence="2 6 7">Belongs to the complex I subunit 1 family.</text>
</comment>
<dbReference type="GO" id="GO:0019684">
    <property type="term" value="P:photosynthesis, light reaction"/>
    <property type="evidence" value="ECO:0007669"/>
    <property type="project" value="UniProtKB-UniRule"/>
</dbReference>
<evidence type="ECO:0000256" key="1">
    <source>
        <dbReference type="ARBA" id="ARBA00004141"/>
    </source>
</evidence>
<dbReference type="NCBIfam" id="NF004741">
    <property type="entry name" value="PRK06076.1-2"/>
    <property type="match status" value="1"/>
</dbReference>
<geneLocation type="chloroplast" evidence="9"/>
<keyword evidence="6 7" id="KW-0520">NAD</keyword>
<dbReference type="GO" id="GO:0009535">
    <property type="term" value="C:chloroplast thylakoid membrane"/>
    <property type="evidence" value="ECO:0007669"/>
    <property type="project" value="UniProtKB-SubCell"/>
</dbReference>
<reference evidence="9" key="1">
    <citation type="submission" date="2022-07" db="EMBL/GenBank/DDBJ databases">
        <authorList>
            <person name="Jian J."/>
        </authorList>
    </citation>
    <scope>NUCLEOTIDE SEQUENCE</scope>
</reference>
<feature type="transmembrane region" description="Helical" evidence="6 8">
    <location>
        <begin position="95"/>
        <end position="116"/>
    </location>
</feature>
<comment type="catalytic activity">
    <reaction evidence="6 8">
        <text>a plastoquinone + NADPH + (n+1) H(+)(in) = a plastoquinol + NADP(+) + n H(+)(out)</text>
        <dbReference type="Rhea" id="RHEA:42612"/>
        <dbReference type="Rhea" id="RHEA-COMP:9561"/>
        <dbReference type="Rhea" id="RHEA-COMP:9562"/>
        <dbReference type="ChEBI" id="CHEBI:15378"/>
        <dbReference type="ChEBI" id="CHEBI:17757"/>
        <dbReference type="ChEBI" id="CHEBI:57783"/>
        <dbReference type="ChEBI" id="CHEBI:58349"/>
        <dbReference type="ChEBI" id="CHEBI:62192"/>
    </reaction>
</comment>
<dbReference type="GO" id="GO:0048038">
    <property type="term" value="F:quinone binding"/>
    <property type="evidence" value="ECO:0007669"/>
    <property type="project" value="UniProtKB-UniRule"/>
</dbReference>
<keyword evidence="6 8" id="KW-0521">NADP</keyword>
<dbReference type="GO" id="GO:0016655">
    <property type="term" value="F:oxidoreductase activity, acting on NAD(P)H, quinone or similar compound as acceptor"/>
    <property type="evidence" value="ECO:0007669"/>
    <property type="project" value="UniProtKB-UniRule"/>
</dbReference>
<keyword evidence="6 8" id="KW-0874">Quinone</keyword>
<dbReference type="HAMAP" id="MF_01350">
    <property type="entry name" value="NDH1_NuoH"/>
    <property type="match status" value="1"/>
</dbReference>
<dbReference type="EC" id="7.1.1.-" evidence="6"/>
<feature type="transmembrane region" description="Helical" evidence="6 8">
    <location>
        <begin position="297"/>
        <end position="322"/>
    </location>
</feature>
<keyword evidence="6 8" id="KW-0618">Plastoquinone</keyword>
<keyword evidence="3 6" id="KW-0812">Transmembrane</keyword>
<organism evidence="9">
    <name type="scientific">Nigella ciliaris</name>
    <dbReference type="NCBI Taxonomy" id="555470"/>
    <lineage>
        <taxon>Eukaryota</taxon>
        <taxon>Viridiplantae</taxon>
        <taxon>Streptophyta</taxon>
        <taxon>Embryophyta</taxon>
        <taxon>Tracheophyta</taxon>
        <taxon>Spermatophyta</taxon>
        <taxon>Magnoliopsida</taxon>
        <taxon>Ranunculales</taxon>
        <taxon>Ranunculaceae</taxon>
        <taxon>Ranunculoideae</taxon>
        <taxon>Nigelleae</taxon>
        <taxon>Nigella</taxon>
    </lineage>
</organism>
<dbReference type="GO" id="GO:0005886">
    <property type="term" value="C:plasma membrane"/>
    <property type="evidence" value="ECO:0007669"/>
    <property type="project" value="UniProtKB-SubCell"/>
</dbReference>
<evidence type="ECO:0000256" key="3">
    <source>
        <dbReference type="ARBA" id="ARBA00022692"/>
    </source>
</evidence>
<dbReference type="GO" id="GO:0009060">
    <property type="term" value="P:aerobic respiration"/>
    <property type="evidence" value="ECO:0007669"/>
    <property type="project" value="TreeGrafter"/>
</dbReference>
<dbReference type="PANTHER" id="PTHR11432">
    <property type="entry name" value="NADH DEHYDROGENASE SUBUNIT 1"/>
    <property type="match status" value="1"/>
</dbReference>
<comment type="function">
    <text evidence="6">NDH shuttles electrons from NAD(P)H:plastoquinone, via FMN and iron-sulfur (Fe-S) centers, to quinones in the photosynthetic chain and possibly in a chloroplast respiratory chain. The immediate electron acceptor for the enzyme in this species is believed to be plastoquinone. Couples the redox reaction to proton translocation, and thus conserves the redox energy in a proton gradient.</text>
</comment>
<sequence>MIIDTTRVQAINSFSRLESLKEVYGLVWLLVPIFTPVSGIIIGVLVIVWLERQISAGVQQRIGPEYAGPFGILQALADGTKLLFKEDLLPSRGDLSLFSLGPSIAVISILLSYSVLPFGYHLVLADLSIGVFLWIAIASIAPIGLLMSGYGSNNKYSFLGGLRAVAQSISYEIPLTPCVLSISLLSNSSSTVDIVEAQSKYGFWGWNLWRQPIGFTVFFISSLAECERLPFDLPEAEEELVAGYQTEYSGIKFGLFYVASYLNLLVSSLFVTVLYLGGWNLSIPYISIPELFGINEVGGVFGIAIGIFITLAKAYLFLFIPITTRWTLPRMRMDQLLNLGWKFLLPISLGNLLLTTSSQLFSL</sequence>
<dbReference type="PANTHER" id="PTHR11432:SF3">
    <property type="entry name" value="NADH-UBIQUINONE OXIDOREDUCTASE CHAIN 1"/>
    <property type="match status" value="1"/>
</dbReference>
<comment type="subunit">
    <text evidence="6 8">NDH is composed of at least 16 different subunits, 5 of which are encoded in the nucleus.</text>
</comment>
<feature type="transmembrane region" description="Helical" evidence="6 8">
    <location>
        <begin position="255"/>
        <end position="277"/>
    </location>
</feature>
<name>A0AAU6QAM8_9MAGN</name>
<accession>A0AAU6QAM8</accession>
<dbReference type="InterPro" id="IPR001694">
    <property type="entry name" value="NADH_UbQ_OxRdtase_su1/FPO"/>
</dbReference>
<evidence type="ECO:0000313" key="9">
    <source>
        <dbReference type="EMBL" id="WYK35057.1"/>
    </source>
</evidence>
<comment type="catalytic activity">
    <reaction evidence="6 8">
        <text>a plastoquinone + NADH + (n+1) H(+)(in) = a plastoquinol + NAD(+) + n H(+)(out)</text>
        <dbReference type="Rhea" id="RHEA:42608"/>
        <dbReference type="Rhea" id="RHEA-COMP:9561"/>
        <dbReference type="Rhea" id="RHEA-COMP:9562"/>
        <dbReference type="ChEBI" id="CHEBI:15378"/>
        <dbReference type="ChEBI" id="CHEBI:17757"/>
        <dbReference type="ChEBI" id="CHEBI:57540"/>
        <dbReference type="ChEBI" id="CHEBI:57945"/>
        <dbReference type="ChEBI" id="CHEBI:62192"/>
    </reaction>
</comment>
<protein>
    <recommendedName>
        <fullName evidence="6">NAD(P)H-quinone oxidoreductase subunit 1, chloroplastic</fullName>
        <ecNumber evidence="6">7.1.1.-</ecNumber>
    </recommendedName>
    <alternativeName>
        <fullName evidence="6">NAD(P)H dehydrogenase subunit 1</fullName>
        <shortName evidence="6">NDH subunit 1</shortName>
    </alternativeName>
    <alternativeName>
        <fullName evidence="6">NADH-plastoquinone oxidoreductase subunit 1</fullName>
    </alternativeName>
</protein>
<keyword evidence="5 6" id="KW-0472">Membrane</keyword>
<dbReference type="Pfam" id="PF00146">
    <property type="entry name" value="NADHdh"/>
    <property type="match status" value="1"/>
</dbReference>
<dbReference type="PROSITE" id="PS00668">
    <property type="entry name" value="COMPLEX1_ND1_2"/>
    <property type="match status" value="1"/>
</dbReference>
<dbReference type="AlphaFoldDB" id="A0AAU6QAM8"/>
<evidence type="ECO:0000256" key="6">
    <source>
        <dbReference type="HAMAP-Rule" id="MF_01350"/>
    </source>
</evidence>
<keyword evidence="6 8" id="KW-0793">Thylakoid</keyword>
<proteinExistence type="inferred from homology"/>
<dbReference type="EMBL" id="ON897806">
    <property type="protein sequence ID" value="WYK35057.1"/>
    <property type="molecule type" value="Genomic_DNA"/>
</dbReference>
<evidence type="ECO:0000256" key="8">
    <source>
        <dbReference type="RuleBase" id="RU000474"/>
    </source>
</evidence>
<gene>
    <name evidence="6 9" type="primary">ndhA</name>
</gene>
<keyword evidence="4 6" id="KW-1133">Transmembrane helix</keyword>
<feature type="transmembrane region" description="Helical" evidence="6 8">
    <location>
        <begin position="122"/>
        <end position="147"/>
    </location>
</feature>